<comment type="caution">
    <text evidence="6">The sequence shown here is derived from an EMBL/GenBank/DDBJ whole genome shotgun (WGS) entry which is preliminary data.</text>
</comment>
<keyword evidence="2 5" id="KW-0812">Transmembrane</keyword>
<gene>
    <name evidence="6" type="ORF">ACFY05_04685</name>
</gene>
<evidence type="ECO:0000256" key="3">
    <source>
        <dbReference type="ARBA" id="ARBA00022989"/>
    </source>
</evidence>
<evidence type="ECO:0000256" key="1">
    <source>
        <dbReference type="ARBA" id="ARBA00004141"/>
    </source>
</evidence>
<keyword evidence="4 5" id="KW-0472">Membrane</keyword>
<proteinExistence type="predicted"/>
<feature type="transmembrane region" description="Helical" evidence="5">
    <location>
        <begin position="93"/>
        <end position="113"/>
    </location>
</feature>
<name>A0ABW6V2H7_MICFU</name>
<reference evidence="6 7" key="1">
    <citation type="submission" date="2024-10" db="EMBL/GenBank/DDBJ databases">
        <title>The Natural Products Discovery Center: Release of the First 8490 Sequenced Strains for Exploring Actinobacteria Biosynthetic Diversity.</title>
        <authorList>
            <person name="Kalkreuter E."/>
            <person name="Kautsar S.A."/>
            <person name="Yang D."/>
            <person name="Bader C.D."/>
            <person name="Teijaro C.N."/>
            <person name="Fluegel L."/>
            <person name="Davis C.M."/>
            <person name="Simpson J.R."/>
            <person name="Lauterbach L."/>
            <person name="Steele A.D."/>
            <person name="Gui C."/>
            <person name="Meng S."/>
            <person name="Li G."/>
            <person name="Viehrig K."/>
            <person name="Ye F."/>
            <person name="Su P."/>
            <person name="Kiefer A.F."/>
            <person name="Nichols A."/>
            <person name="Cepeda A.J."/>
            <person name="Yan W."/>
            <person name="Fan B."/>
            <person name="Jiang Y."/>
            <person name="Adhikari A."/>
            <person name="Zheng C.-J."/>
            <person name="Schuster L."/>
            <person name="Cowan T.M."/>
            <person name="Smanski M.J."/>
            <person name="Chevrette M.G."/>
            <person name="De Carvalho L.P.S."/>
            <person name="Shen B."/>
        </authorList>
    </citation>
    <scope>NUCLEOTIDE SEQUENCE [LARGE SCALE GENOMIC DNA]</scope>
    <source>
        <strain evidence="6 7">NPDC001281</strain>
    </source>
</reference>
<evidence type="ECO:0000256" key="2">
    <source>
        <dbReference type="ARBA" id="ARBA00022692"/>
    </source>
</evidence>
<evidence type="ECO:0000256" key="4">
    <source>
        <dbReference type="ARBA" id="ARBA00023136"/>
    </source>
</evidence>
<comment type="subcellular location">
    <subcellularLocation>
        <location evidence="1">Membrane</location>
        <topology evidence="1">Multi-pass membrane protein</topology>
    </subcellularLocation>
</comment>
<feature type="transmembrane region" description="Helical" evidence="5">
    <location>
        <begin position="39"/>
        <end position="59"/>
    </location>
</feature>
<evidence type="ECO:0000313" key="7">
    <source>
        <dbReference type="Proteomes" id="UP001602119"/>
    </source>
</evidence>
<accession>A0ABW6V2H7</accession>
<sequence>MFQALLAALFLAAGGLKITRPLDALTGLMPWVEDFSRLQVIGIGSLEILGAAGLVLPGITRIAPVLTPIAAIGLAILMVGATVTHLVRGEAHLIAGNIVVIVIAAVVAWGRLVSWPL</sequence>
<dbReference type="InterPro" id="IPR032808">
    <property type="entry name" value="DoxX"/>
</dbReference>
<keyword evidence="3 5" id="KW-1133">Transmembrane helix</keyword>
<keyword evidence="7" id="KW-1185">Reference proteome</keyword>
<dbReference type="RefSeq" id="WP_387340653.1">
    <property type="nucleotide sequence ID" value="NZ_JBIAXI010000002.1"/>
</dbReference>
<evidence type="ECO:0000256" key="5">
    <source>
        <dbReference type="SAM" id="Phobius"/>
    </source>
</evidence>
<dbReference type="Proteomes" id="UP001602119">
    <property type="component" value="Unassembled WGS sequence"/>
</dbReference>
<dbReference type="Pfam" id="PF13564">
    <property type="entry name" value="DoxX_2"/>
    <property type="match status" value="1"/>
</dbReference>
<feature type="transmembrane region" description="Helical" evidence="5">
    <location>
        <begin position="66"/>
        <end position="87"/>
    </location>
</feature>
<evidence type="ECO:0000313" key="6">
    <source>
        <dbReference type="EMBL" id="MFF4772134.1"/>
    </source>
</evidence>
<protein>
    <submittedName>
        <fullName evidence="6">DoxX family protein</fullName>
    </submittedName>
</protein>
<dbReference type="EMBL" id="JBIAXI010000002">
    <property type="protein sequence ID" value="MFF4772134.1"/>
    <property type="molecule type" value="Genomic_DNA"/>
</dbReference>
<organism evidence="6 7">
    <name type="scientific">Microtetraspora fusca</name>
    <dbReference type="NCBI Taxonomy" id="1997"/>
    <lineage>
        <taxon>Bacteria</taxon>
        <taxon>Bacillati</taxon>
        <taxon>Actinomycetota</taxon>
        <taxon>Actinomycetes</taxon>
        <taxon>Streptosporangiales</taxon>
        <taxon>Streptosporangiaceae</taxon>
        <taxon>Microtetraspora</taxon>
    </lineage>
</organism>